<comment type="caution">
    <text evidence="3">The sequence shown here is derived from an EMBL/GenBank/DDBJ whole genome shotgun (WGS) entry which is preliminary data.</text>
</comment>
<feature type="transmembrane region" description="Helical" evidence="1">
    <location>
        <begin position="117"/>
        <end position="144"/>
    </location>
</feature>
<feature type="transmembrane region" description="Helical" evidence="1">
    <location>
        <begin position="193"/>
        <end position="220"/>
    </location>
</feature>
<evidence type="ECO:0000259" key="2">
    <source>
        <dbReference type="Pfam" id="PF20152"/>
    </source>
</evidence>
<dbReference type="PANTHER" id="PTHR40465:SF1">
    <property type="entry name" value="DUF6534 DOMAIN-CONTAINING PROTEIN"/>
    <property type="match status" value="1"/>
</dbReference>
<dbReference type="AlphaFoldDB" id="A0A1C7MIB7"/>
<dbReference type="OMA" id="KWPLAAN"/>
<evidence type="ECO:0000313" key="3">
    <source>
        <dbReference type="EMBL" id="OBZ76377.1"/>
    </source>
</evidence>
<feature type="transmembrane region" description="Helical" evidence="1">
    <location>
        <begin position="156"/>
        <end position="181"/>
    </location>
</feature>
<protein>
    <recommendedName>
        <fullName evidence="2">DUF6534 domain-containing protein</fullName>
    </recommendedName>
</protein>
<name>A0A1C7MIB7_GRIFR</name>
<dbReference type="PANTHER" id="PTHR40465">
    <property type="entry name" value="CHROMOSOME 1, WHOLE GENOME SHOTGUN SEQUENCE"/>
    <property type="match status" value="1"/>
</dbReference>
<keyword evidence="4" id="KW-1185">Reference proteome</keyword>
<feature type="transmembrane region" description="Helical" evidence="1">
    <location>
        <begin position="82"/>
        <end position="105"/>
    </location>
</feature>
<keyword evidence="1" id="KW-1133">Transmembrane helix</keyword>
<feature type="transmembrane region" description="Helical" evidence="1">
    <location>
        <begin position="45"/>
        <end position="70"/>
    </location>
</feature>
<dbReference type="Pfam" id="PF20152">
    <property type="entry name" value="DUF6534"/>
    <property type="match status" value="1"/>
</dbReference>
<dbReference type="Proteomes" id="UP000092993">
    <property type="component" value="Unassembled WGS sequence"/>
</dbReference>
<evidence type="ECO:0000256" key="1">
    <source>
        <dbReference type="SAM" id="Phobius"/>
    </source>
</evidence>
<feature type="transmembrane region" description="Helical" evidence="1">
    <location>
        <begin position="12"/>
        <end position="33"/>
    </location>
</feature>
<dbReference type="EMBL" id="LUGG01000003">
    <property type="protein sequence ID" value="OBZ76377.1"/>
    <property type="molecule type" value="Genomic_DNA"/>
</dbReference>
<dbReference type="InterPro" id="IPR045339">
    <property type="entry name" value="DUF6534"/>
</dbReference>
<evidence type="ECO:0000313" key="4">
    <source>
        <dbReference type="Proteomes" id="UP000092993"/>
    </source>
</evidence>
<dbReference type="STRING" id="5627.A0A1C7MIB7"/>
<feature type="domain" description="DUF6534" evidence="2">
    <location>
        <begin position="166"/>
        <end position="227"/>
    </location>
</feature>
<gene>
    <name evidence="3" type="ORF">A0H81_03417</name>
</gene>
<accession>A0A1C7MIB7</accession>
<proteinExistence type="predicted"/>
<keyword evidence="1" id="KW-0812">Transmembrane</keyword>
<sequence>MSAVDNILGNVLIGVCLSCILYGVTTVQTFMYSQMFTEDTLLLKGMVGAVWILETLHTGVCIEILYIYLIRHFGDLSFMGGIYWAGGLTVFVGVCIQTIVQCFYLKRIWILSERSATICLPLAFLVVCRFAFGIATGAFCYVFPHWDALKTEKWPLAANSIAQGASAIIDVVVAYILISYLRKGIGGTKRMDNMIVFLTMYFINTGALTSIFSTVIAITFGAQKNGVVFLALTRDTLQAIRQFIPRQSQCSLQVEFRRTPQNDVEFPKHHCTNDDRMNETDIALELSVPKGAGKFV</sequence>
<dbReference type="OrthoDB" id="2749860at2759"/>
<reference evidence="3 4" key="1">
    <citation type="submission" date="2016-03" db="EMBL/GenBank/DDBJ databases">
        <title>Whole genome sequencing of Grifola frondosa 9006-11.</title>
        <authorList>
            <person name="Min B."/>
            <person name="Park H."/>
            <person name="Kim J.-G."/>
            <person name="Cho H."/>
            <person name="Oh Y.-L."/>
            <person name="Kong W.-S."/>
            <person name="Choi I.-G."/>
        </authorList>
    </citation>
    <scope>NUCLEOTIDE SEQUENCE [LARGE SCALE GENOMIC DNA]</scope>
    <source>
        <strain evidence="3 4">9006-11</strain>
    </source>
</reference>
<organism evidence="3 4">
    <name type="scientific">Grifola frondosa</name>
    <name type="common">Maitake</name>
    <name type="synonym">Polyporus frondosus</name>
    <dbReference type="NCBI Taxonomy" id="5627"/>
    <lineage>
        <taxon>Eukaryota</taxon>
        <taxon>Fungi</taxon>
        <taxon>Dikarya</taxon>
        <taxon>Basidiomycota</taxon>
        <taxon>Agaricomycotina</taxon>
        <taxon>Agaricomycetes</taxon>
        <taxon>Polyporales</taxon>
        <taxon>Grifolaceae</taxon>
        <taxon>Grifola</taxon>
    </lineage>
</organism>
<keyword evidence="1" id="KW-0472">Membrane</keyword>